<protein>
    <submittedName>
        <fullName evidence="1">Uncharacterized protein</fullName>
    </submittedName>
</protein>
<name>A0A0F9PP24_9ZZZZ</name>
<reference evidence="1" key="1">
    <citation type="journal article" date="2015" name="Nature">
        <title>Complex archaea that bridge the gap between prokaryotes and eukaryotes.</title>
        <authorList>
            <person name="Spang A."/>
            <person name="Saw J.H."/>
            <person name="Jorgensen S.L."/>
            <person name="Zaremba-Niedzwiedzka K."/>
            <person name="Martijn J."/>
            <person name="Lind A.E."/>
            <person name="van Eijk R."/>
            <person name="Schleper C."/>
            <person name="Guy L."/>
            <person name="Ettema T.J."/>
        </authorList>
    </citation>
    <scope>NUCLEOTIDE SEQUENCE</scope>
</reference>
<gene>
    <name evidence="1" type="ORF">LCGC14_1114060</name>
</gene>
<evidence type="ECO:0000313" key="1">
    <source>
        <dbReference type="EMBL" id="KKN02811.1"/>
    </source>
</evidence>
<dbReference type="AlphaFoldDB" id="A0A0F9PP24"/>
<organism evidence="1">
    <name type="scientific">marine sediment metagenome</name>
    <dbReference type="NCBI Taxonomy" id="412755"/>
    <lineage>
        <taxon>unclassified sequences</taxon>
        <taxon>metagenomes</taxon>
        <taxon>ecological metagenomes</taxon>
    </lineage>
</organism>
<dbReference type="EMBL" id="LAZR01005105">
    <property type="protein sequence ID" value="KKN02811.1"/>
    <property type="molecule type" value="Genomic_DNA"/>
</dbReference>
<sequence length="48" mass="5875">MTEKEKEERLKEIIKLIEVSYEKRRLYYHMLSRLEIVRGSDGGIIRHK</sequence>
<comment type="caution">
    <text evidence="1">The sequence shown here is derived from an EMBL/GenBank/DDBJ whole genome shotgun (WGS) entry which is preliminary data.</text>
</comment>
<accession>A0A0F9PP24</accession>
<proteinExistence type="predicted"/>